<dbReference type="InterPro" id="IPR012967">
    <property type="entry name" value="COMT_dimerisation"/>
</dbReference>
<keyword evidence="1 7" id="KW-0489">Methyltransferase</keyword>
<gene>
    <name evidence="7" type="ORF">TTHT_1919</name>
</gene>
<dbReference type="Pfam" id="PF00891">
    <property type="entry name" value="Methyltransf_2"/>
    <property type="match status" value="1"/>
</dbReference>
<feature type="active site" description="Proton acceptor" evidence="4">
    <location>
        <position position="236"/>
    </location>
</feature>
<evidence type="ECO:0000313" key="7">
    <source>
        <dbReference type="EMBL" id="BBB33371.1"/>
    </source>
</evidence>
<proteinExistence type="predicted"/>
<dbReference type="SUPFAM" id="SSF46785">
    <property type="entry name" value="Winged helix' DNA-binding domain"/>
    <property type="match status" value="1"/>
</dbReference>
<dbReference type="Gene3D" id="3.40.50.150">
    <property type="entry name" value="Vaccinia Virus protein VP39"/>
    <property type="match status" value="1"/>
</dbReference>
<reference evidence="7 8" key="1">
    <citation type="journal article" date="2012" name="Extremophiles">
        <title>Thermotomaculum hydrothermale gen. nov., sp. nov., a novel heterotrophic thermophile within the phylum Acidobacteria from a deep-sea hydrothermal vent chimney in the Southern Okinawa Trough.</title>
        <authorList>
            <person name="Izumi H."/>
            <person name="Nunoura T."/>
            <person name="Miyazaki M."/>
            <person name="Mino S."/>
            <person name="Toki T."/>
            <person name="Takai K."/>
            <person name="Sako Y."/>
            <person name="Sawabe T."/>
            <person name="Nakagawa S."/>
        </authorList>
    </citation>
    <scope>NUCLEOTIDE SEQUENCE [LARGE SCALE GENOMIC DNA]</scope>
    <source>
        <strain evidence="7 8">AC55</strain>
    </source>
</reference>
<evidence type="ECO:0000313" key="8">
    <source>
        <dbReference type="Proteomes" id="UP000595564"/>
    </source>
</evidence>
<dbReference type="PANTHER" id="PTHR11746">
    <property type="entry name" value="O-METHYLTRANSFERASE"/>
    <property type="match status" value="1"/>
</dbReference>
<keyword evidence="3" id="KW-0949">S-adenosyl-L-methionine</keyword>
<dbReference type="CDD" id="cd02440">
    <property type="entry name" value="AdoMet_MTases"/>
    <property type="match status" value="1"/>
</dbReference>
<dbReference type="InterPro" id="IPR036390">
    <property type="entry name" value="WH_DNA-bd_sf"/>
</dbReference>
<dbReference type="GO" id="GO:0008171">
    <property type="term" value="F:O-methyltransferase activity"/>
    <property type="evidence" value="ECO:0007669"/>
    <property type="project" value="InterPro"/>
</dbReference>
<dbReference type="Proteomes" id="UP000595564">
    <property type="component" value="Chromosome"/>
</dbReference>
<feature type="domain" description="O-methyltransferase dimerisation" evidence="6">
    <location>
        <begin position="15"/>
        <end position="86"/>
    </location>
</feature>
<feature type="domain" description="O-methyltransferase C-terminal" evidence="5">
    <location>
        <begin position="134"/>
        <end position="309"/>
    </location>
</feature>
<dbReference type="Gene3D" id="1.10.10.10">
    <property type="entry name" value="Winged helix-like DNA-binding domain superfamily/Winged helix DNA-binding domain"/>
    <property type="match status" value="1"/>
</dbReference>
<dbReference type="KEGG" id="thyd:TTHT_1919"/>
<dbReference type="InterPro" id="IPR016461">
    <property type="entry name" value="COMT-like"/>
</dbReference>
<evidence type="ECO:0000256" key="2">
    <source>
        <dbReference type="ARBA" id="ARBA00022679"/>
    </source>
</evidence>
<dbReference type="PIRSF" id="PIRSF005739">
    <property type="entry name" value="O-mtase"/>
    <property type="match status" value="1"/>
</dbReference>
<dbReference type="Pfam" id="PF08100">
    <property type="entry name" value="Dimerisation"/>
    <property type="match status" value="1"/>
</dbReference>
<dbReference type="InterPro" id="IPR001077">
    <property type="entry name" value="COMT_C"/>
</dbReference>
<accession>A0A7R6PS67</accession>
<sequence length="328" mass="37484">MHKPITKDDLMNLARKWQESRVFLAACELDIFSHLSEFKSSGELAEELKVKERYLDRLLNTLVVLGLLEKRDGRFKNTDAANTYLDKKSRDYLLGLTHQCHVFYGWSLLTDVVKNGIPSRELGFGKPIENWLEPFITAMQQYASERAPKLIDLIDFSNCKKFLDLGGGSGANSVEVARRYPDIDVFIFDLTDVIPITKKFVSKAGDFKNIHYIEGDYLKDSIGEGYDVILLSNIIHAHGKDEVIKIFKRCNNALKDKGRIIIHDFLVNEDRVSPPWSVFFAINMLVHTKNGDTYTEREIREFFKEANFSFVSNTPTGFNSDVIVGVKN</sequence>
<protein>
    <submittedName>
        <fullName evidence="7">O-methyltransferase family protein</fullName>
    </submittedName>
</protein>
<keyword evidence="2 7" id="KW-0808">Transferase</keyword>
<dbReference type="AlphaFoldDB" id="A0A7R6PS67"/>
<evidence type="ECO:0000259" key="5">
    <source>
        <dbReference type="Pfam" id="PF00891"/>
    </source>
</evidence>
<evidence type="ECO:0000259" key="6">
    <source>
        <dbReference type="Pfam" id="PF08100"/>
    </source>
</evidence>
<dbReference type="SUPFAM" id="SSF53335">
    <property type="entry name" value="S-adenosyl-L-methionine-dependent methyltransferases"/>
    <property type="match status" value="1"/>
</dbReference>
<dbReference type="RefSeq" id="WP_201327678.1">
    <property type="nucleotide sequence ID" value="NZ_AP017470.1"/>
</dbReference>
<dbReference type="GO" id="GO:0032259">
    <property type="term" value="P:methylation"/>
    <property type="evidence" value="ECO:0007669"/>
    <property type="project" value="UniProtKB-KW"/>
</dbReference>
<evidence type="ECO:0000256" key="4">
    <source>
        <dbReference type="PIRSR" id="PIRSR005739-1"/>
    </source>
</evidence>
<dbReference type="GO" id="GO:0046983">
    <property type="term" value="F:protein dimerization activity"/>
    <property type="evidence" value="ECO:0007669"/>
    <property type="project" value="InterPro"/>
</dbReference>
<name>A0A7R6PS67_9BACT</name>
<organism evidence="7 8">
    <name type="scientific">Thermotomaculum hydrothermale</name>
    <dbReference type="NCBI Taxonomy" id="981385"/>
    <lineage>
        <taxon>Bacteria</taxon>
        <taxon>Pseudomonadati</taxon>
        <taxon>Acidobacteriota</taxon>
        <taxon>Holophagae</taxon>
        <taxon>Thermotomaculales</taxon>
        <taxon>Thermotomaculaceae</taxon>
        <taxon>Thermotomaculum</taxon>
    </lineage>
</organism>
<keyword evidence="8" id="KW-1185">Reference proteome</keyword>
<evidence type="ECO:0000256" key="1">
    <source>
        <dbReference type="ARBA" id="ARBA00022603"/>
    </source>
</evidence>
<evidence type="ECO:0000256" key="3">
    <source>
        <dbReference type="ARBA" id="ARBA00022691"/>
    </source>
</evidence>
<dbReference type="PROSITE" id="PS51683">
    <property type="entry name" value="SAM_OMT_II"/>
    <property type="match status" value="1"/>
</dbReference>
<dbReference type="InterPro" id="IPR029063">
    <property type="entry name" value="SAM-dependent_MTases_sf"/>
</dbReference>
<dbReference type="InterPro" id="IPR036388">
    <property type="entry name" value="WH-like_DNA-bd_sf"/>
</dbReference>
<dbReference type="EMBL" id="AP017470">
    <property type="protein sequence ID" value="BBB33371.1"/>
    <property type="molecule type" value="Genomic_DNA"/>
</dbReference>